<protein>
    <submittedName>
        <fullName evidence="3">Paired amphipathic helix protein Sin3a</fullName>
    </submittedName>
</protein>
<organism evidence="3 4">
    <name type="scientific">Saguinus oedipus</name>
    <name type="common">Cotton-top tamarin</name>
    <name type="synonym">Oedipomidas oedipus</name>
    <dbReference type="NCBI Taxonomy" id="9490"/>
    <lineage>
        <taxon>Eukaryota</taxon>
        <taxon>Metazoa</taxon>
        <taxon>Chordata</taxon>
        <taxon>Craniata</taxon>
        <taxon>Vertebrata</taxon>
        <taxon>Euteleostomi</taxon>
        <taxon>Mammalia</taxon>
        <taxon>Eutheria</taxon>
        <taxon>Euarchontoglires</taxon>
        <taxon>Primates</taxon>
        <taxon>Haplorrhini</taxon>
        <taxon>Platyrrhini</taxon>
        <taxon>Cebidae</taxon>
        <taxon>Callitrichinae</taxon>
        <taxon>Saguinus</taxon>
    </lineage>
</organism>
<gene>
    <name evidence="3" type="primary">SIN3A_1</name>
    <name evidence="3" type="ORF">P7K49_013077</name>
</gene>
<proteinExistence type="predicted"/>
<sequence length="64" mass="7076">MSKWPIFPGHGAEPANGNIDSSQYEDSLREMPTIHAYIAFTVDTLIQNIISSPPKPTETDCSVR</sequence>
<comment type="caution">
    <text evidence="3">The sequence shown here is derived from an EMBL/GenBank/DDBJ whole genome shotgun (WGS) entry which is preliminary data.</text>
</comment>
<evidence type="ECO:0000259" key="2">
    <source>
        <dbReference type="Pfam" id="PF16879"/>
    </source>
</evidence>
<dbReference type="Proteomes" id="UP001266305">
    <property type="component" value="Unassembled WGS sequence"/>
</dbReference>
<name>A0ABQ9VEW1_SAGOE</name>
<dbReference type="InterPro" id="IPR031693">
    <property type="entry name" value="Sin3_C"/>
</dbReference>
<keyword evidence="4" id="KW-1185">Reference proteome</keyword>
<accession>A0ABQ9VEW1</accession>
<dbReference type="EMBL" id="JASSZA010000006">
    <property type="protein sequence ID" value="KAK2107912.1"/>
    <property type="molecule type" value="Genomic_DNA"/>
</dbReference>
<evidence type="ECO:0000313" key="3">
    <source>
        <dbReference type="EMBL" id="KAK2107912.1"/>
    </source>
</evidence>
<evidence type="ECO:0000256" key="1">
    <source>
        <dbReference type="SAM" id="MobiDB-lite"/>
    </source>
</evidence>
<evidence type="ECO:0000313" key="4">
    <source>
        <dbReference type="Proteomes" id="UP001266305"/>
    </source>
</evidence>
<feature type="region of interest" description="Disordered" evidence="1">
    <location>
        <begin position="1"/>
        <end position="24"/>
    </location>
</feature>
<reference evidence="3 4" key="1">
    <citation type="submission" date="2023-05" db="EMBL/GenBank/DDBJ databases">
        <title>B98-5 Cell Line De Novo Hybrid Assembly: An Optical Mapping Approach.</title>
        <authorList>
            <person name="Kananen K."/>
            <person name="Auerbach J.A."/>
            <person name="Kautto E."/>
            <person name="Blachly J.S."/>
        </authorList>
    </citation>
    <scope>NUCLEOTIDE SEQUENCE [LARGE SCALE GENOMIC DNA]</scope>
    <source>
        <strain evidence="3">B95-8</strain>
        <tissue evidence="3">Cell line</tissue>
    </source>
</reference>
<feature type="domain" description="Sin3 C-terminal" evidence="2">
    <location>
        <begin position="16"/>
        <end position="50"/>
    </location>
</feature>
<dbReference type="Pfam" id="PF16879">
    <property type="entry name" value="Sin3a_C"/>
    <property type="match status" value="1"/>
</dbReference>